<accession>A0AA37Q6Q1</accession>
<dbReference type="Gene3D" id="3.30.70.1060">
    <property type="entry name" value="Dimeric alpha+beta barrel"/>
    <property type="match status" value="1"/>
</dbReference>
<dbReference type="InterPro" id="IPR011008">
    <property type="entry name" value="Dimeric_a/b-barrel"/>
</dbReference>
<name>A0AA37Q6Q1_9BACT</name>
<evidence type="ECO:0000313" key="4">
    <source>
        <dbReference type="Proteomes" id="UP001161325"/>
    </source>
</evidence>
<reference evidence="3" key="1">
    <citation type="submission" date="2022-08" db="EMBL/GenBank/DDBJ databases">
        <title>Draft genome sequencing of Roseisolibacter agri AW1220.</title>
        <authorList>
            <person name="Tobiishi Y."/>
            <person name="Tonouchi A."/>
        </authorList>
    </citation>
    <scope>NUCLEOTIDE SEQUENCE</scope>
    <source>
        <strain evidence="3">AW1220</strain>
    </source>
</reference>
<evidence type="ECO:0000259" key="2">
    <source>
        <dbReference type="Pfam" id="PF03795"/>
    </source>
</evidence>
<evidence type="ECO:0000256" key="1">
    <source>
        <dbReference type="ARBA" id="ARBA00007689"/>
    </source>
</evidence>
<dbReference type="PANTHER" id="PTHR35174">
    <property type="entry name" value="BLL7171 PROTEIN-RELATED"/>
    <property type="match status" value="1"/>
</dbReference>
<sequence length="150" mass="15950">MQASSHMIGAASPFSGDCPMRFIMMMHAPRGDGGYRINDWSPEDFQAHIAFMHRFNRQLTEAGEFVGAEGLAPPGAAKLVRAGKDGAPVTDGPFPETKEFLAGWWIVDVDSPERAYALAAQASAAPGPGGVPLNMPIEVRQVMSGPLPDA</sequence>
<dbReference type="EMBL" id="BRXS01000003">
    <property type="protein sequence ID" value="GLC25702.1"/>
    <property type="molecule type" value="Genomic_DNA"/>
</dbReference>
<organism evidence="3 4">
    <name type="scientific">Roseisolibacter agri</name>
    <dbReference type="NCBI Taxonomy" id="2014610"/>
    <lineage>
        <taxon>Bacteria</taxon>
        <taxon>Pseudomonadati</taxon>
        <taxon>Gemmatimonadota</taxon>
        <taxon>Gemmatimonadia</taxon>
        <taxon>Gemmatimonadales</taxon>
        <taxon>Gemmatimonadaceae</taxon>
        <taxon>Roseisolibacter</taxon>
    </lineage>
</organism>
<dbReference type="Proteomes" id="UP001161325">
    <property type="component" value="Unassembled WGS sequence"/>
</dbReference>
<dbReference type="Pfam" id="PF03795">
    <property type="entry name" value="YCII"/>
    <property type="match status" value="1"/>
</dbReference>
<comment type="similarity">
    <text evidence="1">Belongs to the YciI family.</text>
</comment>
<dbReference type="PANTHER" id="PTHR35174:SF3">
    <property type="entry name" value="BLL7171 PROTEIN"/>
    <property type="match status" value="1"/>
</dbReference>
<gene>
    <name evidence="3" type="ORF">rosag_22150</name>
</gene>
<dbReference type="SUPFAM" id="SSF54909">
    <property type="entry name" value="Dimeric alpha+beta barrel"/>
    <property type="match status" value="1"/>
</dbReference>
<proteinExistence type="inferred from homology"/>
<evidence type="ECO:0000313" key="3">
    <source>
        <dbReference type="EMBL" id="GLC25702.1"/>
    </source>
</evidence>
<dbReference type="InterPro" id="IPR005545">
    <property type="entry name" value="YCII"/>
</dbReference>
<keyword evidence="4" id="KW-1185">Reference proteome</keyword>
<comment type="caution">
    <text evidence="3">The sequence shown here is derived from an EMBL/GenBank/DDBJ whole genome shotgun (WGS) entry which is preliminary data.</text>
</comment>
<dbReference type="AlphaFoldDB" id="A0AA37Q6Q1"/>
<protein>
    <recommendedName>
        <fullName evidence="2">YCII-related domain-containing protein</fullName>
    </recommendedName>
</protein>
<feature type="domain" description="YCII-related" evidence="2">
    <location>
        <begin position="43"/>
        <end position="123"/>
    </location>
</feature>